<sequence>MEINAVVDRIENGNAVLLSEDMGIEISIPEENIINTYHMGDRLTLTINGDFDIRNA</sequence>
<dbReference type="STRING" id="398512.Bccel_0478"/>
<gene>
    <name evidence="1" type="ORF">Bccel_0478</name>
</gene>
<name>A0A0L6JHB5_9FIRM</name>
<dbReference type="Pfam" id="PF11213">
    <property type="entry name" value="DUF3006"/>
    <property type="match status" value="1"/>
</dbReference>
<proteinExistence type="predicted"/>
<comment type="caution">
    <text evidence="1">The sequence shown here is derived from an EMBL/GenBank/DDBJ whole genome shotgun (WGS) entry which is preliminary data.</text>
</comment>
<reference evidence="2" key="1">
    <citation type="submission" date="2015-07" db="EMBL/GenBank/DDBJ databases">
        <title>Near-Complete Genome Sequence of the Cellulolytic Bacterium Bacteroides (Pseudobacteroides) cellulosolvens ATCC 35603.</title>
        <authorList>
            <person name="Dassa B."/>
            <person name="Utturkar S.M."/>
            <person name="Klingeman D.M."/>
            <person name="Hurt R.A."/>
            <person name="Keller M."/>
            <person name="Xu J."/>
            <person name="Reddy Y.H.K."/>
            <person name="Borovok I."/>
            <person name="Grinberg I.R."/>
            <person name="Lamed R."/>
            <person name="Zhivin O."/>
            <person name="Bayer E.A."/>
            <person name="Brown S.D."/>
        </authorList>
    </citation>
    <scope>NUCLEOTIDE SEQUENCE [LARGE SCALE GENOMIC DNA]</scope>
    <source>
        <strain evidence="2">DSM 2933</strain>
    </source>
</reference>
<dbReference type="EMBL" id="LGTC01000001">
    <property type="protein sequence ID" value="KNY25221.1"/>
    <property type="molecule type" value="Genomic_DNA"/>
</dbReference>
<dbReference type="AlphaFoldDB" id="A0A0L6JHB5"/>
<dbReference type="RefSeq" id="WP_081927352.1">
    <property type="nucleotide sequence ID" value="NZ_KN050763.1"/>
</dbReference>
<keyword evidence="2" id="KW-1185">Reference proteome</keyword>
<dbReference type="InterPro" id="IPR021377">
    <property type="entry name" value="DUF3006"/>
</dbReference>
<evidence type="ECO:0000313" key="2">
    <source>
        <dbReference type="Proteomes" id="UP000036923"/>
    </source>
</evidence>
<dbReference type="eggNOG" id="ENOG5033EKT">
    <property type="taxonomic scope" value="Bacteria"/>
</dbReference>
<protein>
    <submittedName>
        <fullName evidence="1">Uncharacterized protein</fullName>
    </submittedName>
</protein>
<accession>A0A0L6JHB5</accession>
<evidence type="ECO:0000313" key="1">
    <source>
        <dbReference type="EMBL" id="KNY25221.1"/>
    </source>
</evidence>
<dbReference type="Proteomes" id="UP000036923">
    <property type="component" value="Unassembled WGS sequence"/>
</dbReference>
<organism evidence="1 2">
    <name type="scientific">Pseudobacteroides cellulosolvens ATCC 35603 = DSM 2933</name>
    <dbReference type="NCBI Taxonomy" id="398512"/>
    <lineage>
        <taxon>Bacteria</taxon>
        <taxon>Bacillati</taxon>
        <taxon>Bacillota</taxon>
        <taxon>Clostridia</taxon>
        <taxon>Eubacteriales</taxon>
        <taxon>Oscillospiraceae</taxon>
        <taxon>Pseudobacteroides</taxon>
    </lineage>
</organism>